<dbReference type="GO" id="GO:0003676">
    <property type="term" value="F:nucleic acid binding"/>
    <property type="evidence" value="ECO:0007669"/>
    <property type="project" value="InterPro"/>
</dbReference>
<dbReference type="PANTHER" id="PTHR13620:SF104">
    <property type="entry name" value="EXONUCLEASE 3'-5' DOMAIN-CONTAINING PROTEIN 2"/>
    <property type="match status" value="1"/>
</dbReference>
<feature type="transmembrane region" description="Helical" evidence="4">
    <location>
        <begin position="6"/>
        <end position="26"/>
    </location>
</feature>
<dbReference type="InterPro" id="IPR051132">
    <property type="entry name" value="3-5_Exonuclease_domain"/>
</dbReference>
<dbReference type="GO" id="GO:0005634">
    <property type="term" value="C:nucleus"/>
    <property type="evidence" value="ECO:0007669"/>
    <property type="project" value="TreeGrafter"/>
</dbReference>
<dbReference type="EMBL" id="CAJOBZ010000034">
    <property type="protein sequence ID" value="CAF4896887.1"/>
    <property type="molecule type" value="Genomic_DNA"/>
</dbReference>
<sequence>MFELKWVAITSSALAISIAGVIYYVFKRKRPRYAVEAFNYLTVRVVHNVEDCEEMITEIRRRCLTHQAVGFDCEWVTEQGKRKPIALVQISTFDGYCCLFRLSKIMCVPTSLKVLLEDEKIYKVGVAPVDDAKYVAADYGVFIKSTLDIRHIVQLYGYDPGGLAALSLSLLGVTLDKTWRIRCSDWGADELTERQVSYAAADAHVAIKIFVQLMNKRIKWNWLSLNSWNCINKDELCKKYADVCFKTKAVKKVKNGVQNKENKLNKDIVLSKRYPYATRSKPLYHNCFLQAPDGELLCTCDTKKAIWYVEKHLADVVTEDPLTVRLRFEPAGRSVGDVGKYYQLTKQNHCVVCGEHNSYIRKNVVPREYRKYFPEVMKDHSSHDVLLLCVSCHQRSNMLDQAVREHLARLCDAPFADHEKAKYVEDADCKKIRSAARALLYQSKKHNLPESRRKELEDILLQHYPQYDEITEQLLAEAAEISVVIENAEYECHGFKVTEYFLQREGLLRLEEIWREHFLQTMKPRFMPELWSVKHNEERLRVRLSEGRLTEDEIKLIGTNTLKFD</sequence>
<dbReference type="SUPFAM" id="SSF53098">
    <property type="entry name" value="Ribonuclease H-like"/>
    <property type="match status" value="1"/>
</dbReference>
<dbReference type="GO" id="GO:0006139">
    <property type="term" value="P:nucleobase-containing compound metabolic process"/>
    <property type="evidence" value="ECO:0007669"/>
    <property type="project" value="InterPro"/>
</dbReference>
<name>A0A821UWW5_9NEOP</name>
<dbReference type="PANTHER" id="PTHR13620">
    <property type="entry name" value="3-5 EXONUCLEASE"/>
    <property type="match status" value="1"/>
</dbReference>
<keyword evidence="4" id="KW-1133">Transmembrane helix</keyword>
<evidence type="ECO:0000256" key="3">
    <source>
        <dbReference type="ARBA" id="ARBA00022839"/>
    </source>
</evidence>
<evidence type="ECO:0000256" key="2">
    <source>
        <dbReference type="ARBA" id="ARBA00022801"/>
    </source>
</evidence>
<dbReference type="GO" id="GO:0005737">
    <property type="term" value="C:cytoplasm"/>
    <property type="evidence" value="ECO:0007669"/>
    <property type="project" value="TreeGrafter"/>
</dbReference>
<dbReference type="InterPro" id="IPR036397">
    <property type="entry name" value="RNaseH_sf"/>
</dbReference>
<dbReference type="AlphaFoldDB" id="A0A821UWW5"/>
<gene>
    <name evidence="6" type="ORF">PMACD_LOCUS10947</name>
</gene>
<proteinExistence type="predicted"/>
<dbReference type="InterPro" id="IPR012337">
    <property type="entry name" value="RNaseH-like_sf"/>
</dbReference>
<organism evidence="6 7">
    <name type="scientific">Pieris macdunnoughi</name>
    <dbReference type="NCBI Taxonomy" id="345717"/>
    <lineage>
        <taxon>Eukaryota</taxon>
        <taxon>Metazoa</taxon>
        <taxon>Ecdysozoa</taxon>
        <taxon>Arthropoda</taxon>
        <taxon>Hexapoda</taxon>
        <taxon>Insecta</taxon>
        <taxon>Pterygota</taxon>
        <taxon>Neoptera</taxon>
        <taxon>Endopterygota</taxon>
        <taxon>Lepidoptera</taxon>
        <taxon>Glossata</taxon>
        <taxon>Ditrysia</taxon>
        <taxon>Papilionoidea</taxon>
        <taxon>Pieridae</taxon>
        <taxon>Pierinae</taxon>
        <taxon>Pieris</taxon>
    </lineage>
</organism>
<dbReference type="OrthoDB" id="1920326at2759"/>
<protein>
    <recommendedName>
        <fullName evidence="5">3'-5' exonuclease domain-containing protein</fullName>
    </recommendedName>
</protein>
<evidence type="ECO:0000256" key="1">
    <source>
        <dbReference type="ARBA" id="ARBA00022722"/>
    </source>
</evidence>
<keyword evidence="1" id="KW-0540">Nuclease</keyword>
<evidence type="ECO:0000256" key="4">
    <source>
        <dbReference type="SAM" id="Phobius"/>
    </source>
</evidence>
<dbReference type="Proteomes" id="UP000663880">
    <property type="component" value="Unassembled WGS sequence"/>
</dbReference>
<accession>A0A821UWW5</accession>
<keyword evidence="2" id="KW-0378">Hydrolase</keyword>
<dbReference type="CDD" id="cd06141">
    <property type="entry name" value="WRN_exo"/>
    <property type="match status" value="1"/>
</dbReference>
<comment type="caution">
    <text evidence="6">The sequence shown here is derived from an EMBL/GenBank/DDBJ whole genome shotgun (WGS) entry which is preliminary data.</text>
</comment>
<keyword evidence="3" id="KW-0269">Exonuclease</keyword>
<keyword evidence="4" id="KW-0812">Transmembrane</keyword>
<feature type="domain" description="3'-5' exonuclease" evidence="5">
    <location>
        <begin position="43"/>
        <end position="218"/>
    </location>
</feature>
<keyword evidence="7" id="KW-1185">Reference proteome</keyword>
<reference evidence="6" key="1">
    <citation type="submission" date="2021-02" db="EMBL/GenBank/DDBJ databases">
        <authorList>
            <person name="Steward A R."/>
        </authorList>
    </citation>
    <scope>NUCLEOTIDE SEQUENCE</scope>
</reference>
<keyword evidence="4" id="KW-0472">Membrane</keyword>
<evidence type="ECO:0000259" key="5">
    <source>
        <dbReference type="SMART" id="SM00474"/>
    </source>
</evidence>
<dbReference type="Gene3D" id="3.30.420.10">
    <property type="entry name" value="Ribonuclease H-like superfamily/Ribonuclease H"/>
    <property type="match status" value="1"/>
</dbReference>
<dbReference type="SMART" id="SM00474">
    <property type="entry name" value="35EXOc"/>
    <property type="match status" value="1"/>
</dbReference>
<evidence type="ECO:0000313" key="6">
    <source>
        <dbReference type="EMBL" id="CAF4896887.1"/>
    </source>
</evidence>
<evidence type="ECO:0000313" key="7">
    <source>
        <dbReference type="Proteomes" id="UP000663880"/>
    </source>
</evidence>
<dbReference type="Pfam" id="PF01612">
    <property type="entry name" value="DNA_pol_A_exo1"/>
    <property type="match status" value="1"/>
</dbReference>
<dbReference type="GO" id="GO:0008408">
    <property type="term" value="F:3'-5' exonuclease activity"/>
    <property type="evidence" value="ECO:0007669"/>
    <property type="project" value="InterPro"/>
</dbReference>
<dbReference type="InterPro" id="IPR002562">
    <property type="entry name" value="3'-5'_exonuclease_dom"/>
</dbReference>